<dbReference type="EMBL" id="JBBWWR010000010">
    <property type="protein sequence ID" value="KAK8960293.1"/>
    <property type="molecule type" value="Genomic_DNA"/>
</dbReference>
<evidence type="ECO:0000313" key="2">
    <source>
        <dbReference type="Proteomes" id="UP001412067"/>
    </source>
</evidence>
<evidence type="ECO:0000313" key="1">
    <source>
        <dbReference type="EMBL" id="KAK8960293.1"/>
    </source>
</evidence>
<reference evidence="1 2" key="1">
    <citation type="journal article" date="2022" name="Nat. Plants">
        <title>Genomes of leafy and leafless Platanthera orchids illuminate the evolution of mycoheterotrophy.</title>
        <authorList>
            <person name="Li M.H."/>
            <person name="Liu K.W."/>
            <person name="Li Z."/>
            <person name="Lu H.C."/>
            <person name="Ye Q.L."/>
            <person name="Zhang D."/>
            <person name="Wang J.Y."/>
            <person name="Li Y.F."/>
            <person name="Zhong Z.M."/>
            <person name="Liu X."/>
            <person name="Yu X."/>
            <person name="Liu D.K."/>
            <person name="Tu X.D."/>
            <person name="Liu B."/>
            <person name="Hao Y."/>
            <person name="Liao X.Y."/>
            <person name="Jiang Y.T."/>
            <person name="Sun W.H."/>
            <person name="Chen J."/>
            <person name="Chen Y.Q."/>
            <person name="Ai Y."/>
            <person name="Zhai J.W."/>
            <person name="Wu S.S."/>
            <person name="Zhou Z."/>
            <person name="Hsiao Y.Y."/>
            <person name="Wu W.L."/>
            <person name="Chen Y.Y."/>
            <person name="Lin Y.F."/>
            <person name="Hsu J.L."/>
            <person name="Li C.Y."/>
            <person name="Wang Z.W."/>
            <person name="Zhao X."/>
            <person name="Zhong W.Y."/>
            <person name="Ma X.K."/>
            <person name="Ma L."/>
            <person name="Huang J."/>
            <person name="Chen G.Z."/>
            <person name="Huang M.Z."/>
            <person name="Huang L."/>
            <person name="Peng D.H."/>
            <person name="Luo Y.B."/>
            <person name="Zou S.Q."/>
            <person name="Chen S.P."/>
            <person name="Lan S."/>
            <person name="Tsai W.C."/>
            <person name="Van de Peer Y."/>
            <person name="Liu Z.J."/>
        </authorList>
    </citation>
    <scope>NUCLEOTIDE SEQUENCE [LARGE SCALE GENOMIC DNA]</scope>
    <source>
        <strain evidence="1">Lor288</strain>
    </source>
</reference>
<organism evidence="1 2">
    <name type="scientific">Platanthera guangdongensis</name>
    <dbReference type="NCBI Taxonomy" id="2320717"/>
    <lineage>
        <taxon>Eukaryota</taxon>
        <taxon>Viridiplantae</taxon>
        <taxon>Streptophyta</taxon>
        <taxon>Embryophyta</taxon>
        <taxon>Tracheophyta</taxon>
        <taxon>Spermatophyta</taxon>
        <taxon>Magnoliopsida</taxon>
        <taxon>Liliopsida</taxon>
        <taxon>Asparagales</taxon>
        <taxon>Orchidaceae</taxon>
        <taxon>Orchidoideae</taxon>
        <taxon>Orchideae</taxon>
        <taxon>Orchidinae</taxon>
        <taxon>Platanthera</taxon>
    </lineage>
</organism>
<dbReference type="Proteomes" id="UP001412067">
    <property type="component" value="Unassembled WGS sequence"/>
</dbReference>
<keyword evidence="2" id="KW-1185">Reference proteome</keyword>
<proteinExistence type="predicted"/>
<accession>A0ABR2MBH0</accession>
<gene>
    <name evidence="1" type="ORF">KSP40_PGU012975</name>
</gene>
<name>A0ABR2MBH0_9ASPA</name>
<sequence>MSEIQLPTSSHRPTHRCTIIHELLNFMDAYSSYNRIRMNPVDKEHTTFRIYERYIIIR</sequence>
<comment type="caution">
    <text evidence="1">The sequence shown here is derived from an EMBL/GenBank/DDBJ whole genome shotgun (WGS) entry which is preliminary data.</text>
</comment>
<protein>
    <submittedName>
        <fullName evidence="1">Uncharacterized protein</fullName>
    </submittedName>
</protein>